<proteinExistence type="predicted"/>
<evidence type="ECO:0000313" key="1">
    <source>
        <dbReference type="EMBL" id="CAG6791465.1"/>
    </source>
</evidence>
<protein>
    <submittedName>
        <fullName evidence="1">Uncharacterized protein</fullName>
    </submittedName>
</protein>
<dbReference type="EMBL" id="HBUF01676293">
    <property type="protein sequence ID" value="CAG6791465.1"/>
    <property type="molecule type" value="Transcribed_RNA"/>
</dbReference>
<organism evidence="1">
    <name type="scientific">Cacopsylla melanoneura</name>
    <dbReference type="NCBI Taxonomy" id="428564"/>
    <lineage>
        <taxon>Eukaryota</taxon>
        <taxon>Metazoa</taxon>
        <taxon>Ecdysozoa</taxon>
        <taxon>Arthropoda</taxon>
        <taxon>Hexapoda</taxon>
        <taxon>Insecta</taxon>
        <taxon>Pterygota</taxon>
        <taxon>Neoptera</taxon>
        <taxon>Paraneoptera</taxon>
        <taxon>Hemiptera</taxon>
        <taxon>Sternorrhyncha</taxon>
        <taxon>Psylloidea</taxon>
        <taxon>Psyllidae</taxon>
        <taxon>Psyllinae</taxon>
        <taxon>Cacopsylla</taxon>
    </lineage>
</organism>
<reference evidence="1" key="1">
    <citation type="submission" date="2021-05" db="EMBL/GenBank/DDBJ databases">
        <authorList>
            <person name="Alioto T."/>
            <person name="Alioto T."/>
            <person name="Gomez Garrido J."/>
        </authorList>
    </citation>
    <scope>NUCLEOTIDE SEQUENCE</scope>
</reference>
<dbReference type="AlphaFoldDB" id="A0A8D9BTR2"/>
<accession>A0A8D9BTR2</accession>
<dbReference type="EMBL" id="HBUF01441005">
    <property type="protein sequence ID" value="CAG6742939.1"/>
    <property type="molecule type" value="Transcribed_RNA"/>
</dbReference>
<sequence length="99" mass="10943">MTVHSVSNMLFICRLMDSGALTDMLLISSSSSTMKVSRMSLCRVSSPPSESIVASKLSSSDEIEIYFRLGCLFLLFPASSSDSKFDVSSPFLDFWRAVR</sequence>
<name>A0A8D9BTR2_9HEMI</name>